<reference evidence="2 3" key="1">
    <citation type="journal article" date="2024" name="Proc. Natl. Acad. Sci. U.S.A.">
        <title>The genetic regulatory architecture and epigenomic basis for age-related changes in rattlesnake venom.</title>
        <authorList>
            <person name="Hogan M.P."/>
            <person name="Holding M.L."/>
            <person name="Nystrom G.S."/>
            <person name="Colston T.J."/>
            <person name="Bartlett D.A."/>
            <person name="Mason A.J."/>
            <person name="Ellsworth S.A."/>
            <person name="Rautsaw R.M."/>
            <person name="Lawrence K.C."/>
            <person name="Strickland J.L."/>
            <person name="He B."/>
            <person name="Fraser P."/>
            <person name="Margres M.J."/>
            <person name="Gilbert D.M."/>
            <person name="Gibbs H.L."/>
            <person name="Parkinson C.L."/>
            <person name="Rokyta D.R."/>
        </authorList>
    </citation>
    <scope>NUCLEOTIDE SEQUENCE [LARGE SCALE GENOMIC DNA]</scope>
    <source>
        <strain evidence="2">DRR0105</strain>
    </source>
</reference>
<evidence type="ECO:0000313" key="3">
    <source>
        <dbReference type="Proteomes" id="UP001474421"/>
    </source>
</evidence>
<feature type="compositionally biased region" description="Acidic residues" evidence="1">
    <location>
        <begin position="569"/>
        <end position="578"/>
    </location>
</feature>
<feature type="region of interest" description="Disordered" evidence="1">
    <location>
        <begin position="324"/>
        <end position="412"/>
    </location>
</feature>
<feature type="compositionally biased region" description="Low complexity" evidence="1">
    <location>
        <begin position="633"/>
        <end position="645"/>
    </location>
</feature>
<dbReference type="EMBL" id="JAOTOJ010000008">
    <property type="protein sequence ID" value="KAK9395946.1"/>
    <property type="molecule type" value="Genomic_DNA"/>
</dbReference>
<comment type="caution">
    <text evidence="2">The sequence shown here is derived from an EMBL/GenBank/DDBJ whole genome shotgun (WGS) entry which is preliminary data.</text>
</comment>
<dbReference type="Proteomes" id="UP001474421">
    <property type="component" value="Unassembled WGS sequence"/>
</dbReference>
<dbReference type="Gene3D" id="3.30.70.1820">
    <property type="entry name" value="L1 transposable element, RRM domain"/>
    <property type="match status" value="1"/>
</dbReference>
<gene>
    <name evidence="2" type="ORF">NXF25_019307</name>
</gene>
<feature type="compositionally biased region" description="Low complexity" evidence="1">
    <location>
        <begin position="192"/>
        <end position="201"/>
    </location>
</feature>
<dbReference type="InterPro" id="IPR029317">
    <property type="entry name" value="KRBA1_rpt"/>
</dbReference>
<name>A0AAW1B2W7_CROAD</name>
<feature type="region of interest" description="Disordered" evidence="1">
    <location>
        <begin position="1"/>
        <end position="307"/>
    </location>
</feature>
<organism evidence="2 3">
    <name type="scientific">Crotalus adamanteus</name>
    <name type="common">Eastern diamondback rattlesnake</name>
    <dbReference type="NCBI Taxonomy" id="8729"/>
    <lineage>
        <taxon>Eukaryota</taxon>
        <taxon>Metazoa</taxon>
        <taxon>Chordata</taxon>
        <taxon>Craniata</taxon>
        <taxon>Vertebrata</taxon>
        <taxon>Euteleostomi</taxon>
        <taxon>Lepidosauria</taxon>
        <taxon>Squamata</taxon>
        <taxon>Bifurcata</taxon>
        <taxon>Unidentata</taxon>
        <taxon>Episquamata</taxon>
        <taxon>Toxicofera</taxon>
        <taxon>Serpentes</taxon>
        <taxon>Colubroidea</taxon>
        <taxon>Viperidae</taxon>
        <taxon>Crotalinae</taxon>
        <taxon>Crotalus</taxon>
    </lineage>
</organism>
<feature type="compositionally biased region" description="Polar residues" evidence="1">
    <location>
        <begin position="604"/>
        <end position="622"/>
    </location>
</feature>
<dbReference type="AlphaFoldDB" id="A0AAW1B2W7"/>
<protein>
    <submittedName>
        <fullName evidence="2">Protein KRBA1-like</fullName>
    </submittedName>
</protein>
<feature type="compositionally biased region" description="Basic and acidic residues" evidence="1">
    <location>
        <begin position="1"/>
        <end position="12"/>
    </location>
</feature>
<sequence>MGKQRATGEKERRRGGRRGRFGPPPDPCLPQGSEANHGEKPAQQPLLPHGYANRPHERNPPGRKVETAMAHEGTTKERPPPSAHIQPSSPAIISLVSSSPDSLPRWTPEPGQWRRKEDELGQAWSPLPSFGKGFKETPWGSRSRACSPATSSSPDGLHRRTSARTEEGFGQSSTPLQGLEKCLKDIQSQRWSPSVTSSIHSSPDRRRQWTPEPATWARKEEGGSPPRVPPLQGLENCLNEIAPSRDFLNASPARRGVGAQKRAGTEDAHSPRPGPAEPMSARLSFPAGTLPQQCASASDTAADSSPLHRLMNCLKEIPIRRPSYLSTPSAFSSSSSSSSSYSETERDQQSPGNSAWWDSGLDRHQPPGSERDVLVGPKVTMEPKREHLSTQFPAEEEEELASAQEADVADSVDEAPSASLLGNLENDAKDTEIKQMFPSITPLQCSGAHRAVTSRASEAREDVPPSAPLVNKILTHELKKDPRDTTPARTPRCSSPMGPGSWDGTSQGDMDWSPGEEQIQPLPGDQGLTGSRPLQGLLGCLEELAYPSTPRPCPSSARKRPRQSQHNQEEEEEEEEEQAAQSRKKSWQDAVSSSAPTCDEGTPGPQQNGRSCPRNSRSSAHMQSDPPRWSPPASFRTGARRASATARDKGRLPALDAGPEAKNSRSAAPGLCSCSHGAESGAVQPLVSKQLGRLAADVSSLCRDLSGLQSHVLQLEQDARCWALELAALYLENHRLGKYARRLENRCRALESRSRRANLRLLGLPEGAEGGDPAAFLRRTLPELLGWRSGAPALEVESARRIRSWDSSGKPRPLLFRVPRSADRAAVLEAARSRPLRFAEAQLAILPDLGAPWRRPPPAPFRRSRWVADLLFGGRPVPPCTPLVAVGNPGLPPSPGSRGGCEQHNP</sequence>
<accession>A0AAW1B2W7</accession>
<evidence type="ECO:0000256" key="1">
    <source>
        <dbReference type="SAM" id="MobiDB-lite"/>
    </source>
</evidence>
<keyword evidence="3" id="KW-1185">Reference proteome</keyword>
<feature type="compositionally biased region" description="Low complexity" evidence="1">
    <location>
        <begin position="324"/>
        <end position="342"/>
    </location>
</feature>
<feature type="region of interest" description="Disordered" evidence="1">
    <location>
        <begin position="886"/>
        <end position="906"/>
    </location>
</feature>
<evidence type="ECO:0000313" key="2">
    <source>
        <dbReference type="EMBL" id="KAK9395946.1"/>
    </source>
</evidence>
<dbReference type="Pfam" id="PF15287">
    <property type="entry name" value="KRBA1"/>
    <property type="match status" value="4"/>
</dbReference>
<feature type="compositionally biased region" description="Low complexity" evidence="1">
    <location>
        <begin position="87"/>
        <end position="100"/>
    </location>
</feature>
<feature type="compositionally biased region" description="Basic and acidic residues" evidence="1">
    <location>
        <begin position="360"/>
        <end position="373"/>
    </location>
</feature>
<dbReference type="SMART" id="SM01258">
    <property type="entry name" value="KRBA1"/>
    <property type="match status" value="4"/>
</dbReference>
<feature type="compositionally biased region" description="Basic and acidic residues" evidence="1">
    <location>
        <begin position="474"/>
        <end position="486"/>
    </location>
</feature>
<feature type="region of interest" description="Disordered" evidence="1">
    <location>
        <begin position="451"/>
        <end position="671"/>
    </location>
</feature>
<feature type="compositionally biased region" description="Basic and acidic residues" evidence="1">
    <location>
        <begin position="54"/>
        <end position="66"/>
    </location>
</feature>
<feature type="compositionally biased region" description="Low complexity" evidence="1">
    <location>
        <begin position="295"/>
        <end position="305"/>
    </location>
</feature>
<proteinExistence type="predicted"/>